<reference evidence="2" key="1">
    <citation type="submission" date="2018-11" db="EMBL/GenBank/DDBJ databases">
        <authorList>
            <consortium name="Pathogen Informatics"/>
        </authorList>
    </citation>
    <scope>NUCLEOTIDE SEQUENCE</scope>
</reference>
<proteinExistence type="predicted"/>
<sequence>MNVILHALSRQISEADKEDDQRKRHALKNNEFSRKNGCSIEKPKNMSESEELWQRRRRASVGEKRVSLSNNPPTIYTIQDFQPAKGIDLRSGSASSWDSEVTSFS</sequence>
<gene>
    <name evidence="2" type="ORF">PXEA_LOCUS21817</name>
</gene>
<evidence type="ECO:0000256" key="1">
    <source>
        <dbReference type="SAM" id="MobiDB-lite"/>
    </source>
</evidence>
<dbReference type="AlphaFoldDB" id="A0A3S5CQM7"/>
<feature type="region of interest" description="Disordered" evidence="1">
    <location>
        <begin position="13"/>
        <end position="51"/>
    </location>
</feature>
<organism evidence="2 3">
    <name type="scientific">Protopolystoma xenopodis</name>
    <dbReference type="NCBI Taxonomy" id="117903"/>
    <lineage>
        <taxon>Eukaryota</taxon>
        <taxon>Metazoa</taxon>
        <taxon>Spiralia</taxon>
        <taxon>Lophotrochozoa</taxon>
        <taxon>Platyhelminthes</taxon>
        <taxon>Monogenea</taxon>
        <taxon>Polyopisthocotylea</taxon>
        <taxon>Polystomatidea</taxon>
        <taxon>Polystomatidae</taxon>
        <taxon>Protopolystoma</taxon>
    </lineage>
</organism>
<dbReference type="EMBL" id="CAAALY010094623">
    <property type="protein sequence ID" value="VEL28377.1"/>
    <property type="molecule type" value="Genomic_DNA"/>
</dbReference>
<evidence type="ECO:0000313" key="3">
    <source>
        <dbReference type="Proteomes" id="UP000784294"/>
    </source>
</evidence>
<feature type="compositionally biased region" description="Basic and acidic residues" evidence="1">
    <location>
        <begin position="13"/>
        <end position="22"/>
    </location>
</feature>
<evidence type="ECO:0000313" key="2">
    <source>
        <dbReference type="EMBL" id="VEL28377.1"/>
    </source>
</evidence>
<dbReference type="Proteomes" id="UP000784294">
    <property type="component" value="Unassembled WGS sequence"/>
</dbReference>
<accession>A0A3S5CQM7</accession>
<protein>
    <submittedName>
        <fullName evidence="2">Uncharacterized protein</fullName>
    </submittedName>
</protein>
<keyword evidence="3" id="KW-1185">Reference proteome</keyword>
<name>A0A3S5CQM7_9PLAT</name>
<comment type="caution">
    <text evidence="2">The sequence shown here is derived from an EMBL/GenBank/DDBJ whole genome shotgun (WGS) entry which is preliminary data.</text>
</comment>